<sequence>MALAQHINIQDAKKVNNYFLLKILQLGTDLLKQLWWHTKAYTTVFGIMLLTFASLVFLYIHYLSGKKLTQFFQHETVVEQE</sequence>
<name>A0AA40T285_9NOST</name>
<gene>
    <name evidence="2" type="ORF">FNW02_28130</name>
</gene>
<keyword evidence="3" id="KW-1185">Reference proteome</keyword>
<evidence type="ECO:0000313" key="2">
    <source>
        <dbReference type="EMBL" id="MBD6619586.1"/>
    </source>
</evidence>
<protein>
    <submittedName>
        <fullName evidence="2">Uncharacterized protein</fullName>
    </submittedName>
</protein>
<comment type="caution">
    <text evidence="2">The sequence shown here is derived from an EMBL/GenBank/DDBJ whole genome shotgun (WGS) entry which is preliminary data.</text>
</comment>
<accession>A0AA40T285</accession>
<evidence type="ECO:0000313" key="3">
    <source>
        <dbReference type="Proteomes" id="UP001165986"/>
    </source>
</evidence>
<keyword evidence="1" id="KW-0472">Membrane</keyword>
<dbReference type="AlphaFoldDB" id="A0AA40T285"/>
<proteinExistence type="predicted"/>
<reference evidence="2" key="1">
    <citation type="submission" date="2019-07" db="EMBL/GenBank/DDBJ databases">
        <title>Toxilogical consequences of a new and cryptic species of cyanobacteria (Komarekiella delphini-convector) recovered from the epidermis of a bottlenose dolphin and 1500 ft. in the air.</title>
        <authorList>
            <person name="Brown A.O."/>
            <person name="Dvorak P."/>
            <person name="Villanueva C.D."/>
            <person name="Foss A.J."/>
            <person name="Garvey A.D."/>
            <person name="Gibson Q.A."/>
            <person name="Johansen J.R."/>
            <person name="Casamatta D.A."/>
        </authorList>
    </citation>
    <scope>NUCLEOTIDE SEQUENCE</scope>
    <source>
        <strain evidence="2">SJRDD-AB1</strain>
    </source>
</reference>
<dbReference type="EMBL" id="VJXY01000043">
    <property type="protein sequence ID" value="MBD6619586.1"/>
    <property type="molecule type" value="Genomic_DNA"/>
</dbReference>
<evidence type="ECO:0000256" key="1">
    <source>
        <dbReference type="SAM" id="Phobius"/>
    </source>
</evidence>
<dbReference type="RefSeq" id="WP_191760776.1">
    <property type="nucleotide sequence ID" value="NZ_VJXY01000043.1"/>
</dbReference>
<organism evidence="2 3">
    <name type="scientific">Komarekiella delphini-convector SJRDD-AB1</name>
    <dbReference type="NCBI Taxonomy" id="2593771"/>
    <lineage>
        <taxon>Bacteria</taxon>
        <taxon>Bacillati</taxon>
        <taxon>Cyanobacteriota</taxon>
        <taxon>Cyanophyceae</taxon>
        <taxon>Nostocales</taxon>
        <taxon>Nostocaceae</taxon>
        <taxon>Komarekiella</taxon>
        <taxon>Komarekiella delphini-convector</taxon>
    </lineage>
</organism>
<keyword evidence="1" id="KW-0812">Transmembrane</keyword>
<keyword evidence="1" id="KW-1133">Transmembrane helix</keyword>
<dbReference type="Proteomes" id="UP001165986">
    <property type="component" value="Unassembled WGS sequence"/>
</dbReference>
<feature type="transmembrane region" description="Helical" evidence="1">
    <location>
        <begin position="40"/>
        <end position="60"/>
    </location>
</feature>